<dbReference type="Gene3D" id="2.120.10.30">
    <property type="entry name" value="TolB, C-terminal domain"/>
    <property type="match status" value="1"/>
</dbReference>
<feature type="signal peptide" evidence="2">
    <location>
        <begin position="1"/>
        <end position="20"/>
    </location>
</feature>
<protein>
    <submittedName>
        <fullName evidence="4">3-phytase</fullName>
        <ecNumber evidence="4">3.1.3.8</ecNumber>
    </submittedName>
</protein>
<organism evidence="4 5">
    <name type="scientific">Purpureocillium takamizusanense</name>
    <dbReference type="NCBI Taxonomy" id="2060973"/>
    <lineage>
        <taxon>Eukaryota</taxon>
        <taxon>Fungi</taxon>
        <taxon>Dikarya</taxon>
        <taxon>Ascomycota</taxon>
        <taxon>Pezizomycotina</taxon>
        <taxon>Sordariomycetes</taxon>
        <taxon>Hypocreomycetidae</taxon>
        <taxon>Hypocreales</taxon>
        <taxon>Ophiocordycipitaceae</taxon>
        <taxon>Purpureocillium</taxon>
    </lineage>
</organism>
<dbReference type="GO" id="GO:0016158">
    <property type="term" value="F:inositol hexakisphosphate 3-phosphatase activity"/>
    <property type="evidence" value="ECO:0007669"/>
    <property type="project" value="UniProtKB-EC"/>
</dbReference>
<evidence type="ECO:0000256" key="1">
    <source>
        <dbReference type="SAM" id="MobiDB-lite"/>
    </source>
</evidence>
<dbReference type="AlphaFoldDB" id="A0A9Q8QDT7"/>
<dbReference type="KEGG" id="ptkz:JDV02_003505"/>
<dbReference type="SUPFAM" id="SSF50956">
    <property type="entry name" value="Thermostable phytase (3-phytase)"/>
    <property type="match status" value="1"/>
</dbReference>
<reference evidence="4" key="1">
    <citation type="submission" date="2021-11" db="EMBL/GenBank/DDBJ databases">
        <title>Purpureocillium_takamizusanense_genome.</title>
        <authorList>
            <person name="Nguyen N.-H."/>
        </authorList>
    </citation>
    <scope>NUCLEOTIDE SEQUENCE</scope>
    <source>
        <strain evidence="4">PT3</strain>
    </source>
</reference>
<dbReference type="PROSITE" id="PS51662">
    <property type="entry name" value="BP_PHYTASE"/>
    <property type="match status" value="1"/>
</dbReference>
<dbReference type="OrthoDB" id="10045365at2759"/>
<sequence length="234" mass="25190">MRWTRSKALLGLASLRWTACWRHSGYSPTPSTIPVVVKHAQTRLRIYDAEPDDESDSQAVGTVVAKVADDGNLYGDVEGVRLVAGSDSQKGFIIVSCQGVSAYSVYRRAPPHEYVTTFTLVEASDGKVNAVSNTDGVAAVGTALSPEFPFGIIATHDDANQLPNGSTSNLASFKMTSLSKILGAQQLKQLRLLDDVDADWDPRTSARHGKYHHGQLVDPSVDRPSSSSPVHTGR</sequence>
<dbReference type="Proteomes" id="UP000829364">
    <property type="component" value="Chromosome 2"/>
</dbReference>
<feature type="region of interest" description="Disordered" evidence="1">
    <location>
        <begin position="204"/>
        <end position="234"/>
    </location>
</feature>
<keyword evidence="2" id="KW-0732">Signal</keyword>
<keyword evidence="5" id="KW-1185">Reference proteome</keyword>
<dbReference type="GeneID" id="72065462"/>
<dbReference type="InterPro" id="IPR003431">
    <property type="entry name" value="B-propeller_Phytase"/>
</dbReference>
<name>A0A9Q8QDT7_9HYPO</name>
<feature type="chain" id="PRO_5040245017" evidence="2">
    <location>
        <begin position="21"/>
        <end position="234"/>
    </location>
</feature>
<evidence type="ECO:0000313" key="4">
    <source>
        <dbReference type="EMBL" id="UNI17129.1"/>
    </source>
</evidence>
<gene>
    <name evidence="4" type="ORF">JDV02_003505</name>
</gene>
<evidence type="ECO:0000313" key="5">
    <source>
        <dbReference type="Proteomes" id="UP000829364"/>
    </source>
</evidence>
<dbReference type="Pfam" id="PF02333">
    <property type="entry name" value="Phytase"/>
    <property type="match status" value="1"/>
</dbReference>
<accession>A0A9Q8QDT7</accession>
<dbReference type="InterPro" id="IPR011042">
    <property type="entry name" value="6-blade_b-propeller_TolB-like"/>
</dbReference>
<dbReference type="EC" id="3.1.3.8" evidence="4"/>
<proteinExistence type="predicted"/>
<keyword evidence="4" id="KW-0378">Hydrolase</keyword>
<dbReference type="RefSeq" id="XP_047840610.1">
    <property type="nucleotide sequence ID" value="XM_047984636.1"/>
</dbReference>
<evidence type="ECO:0000256" key="2">
    <source>
        <dbReference type="SAM" id="SignalP"/>
    </source>
</evidence>
<feature type="compositionally biased region" description="Low complexity" evidence="1">
    <location>
        <begin position="217"/>
        <end position="234"/>
    </location>
</feature>
<evidence type="ECO:0000259" key="3">
    <source>
        <dbReference type="PROSITE" id="PS51662"/>
    </source>
</evidence>
<dbReference type="EMBL" id="CP086355">
    <property type="protein sequence ID" value="UNI17129.1"/>
    <property type="molecule type" value="Genomic_DNA"/>
</dbReference>
<feature type="domain" description="BPP" evidence="3">
    <location>
        <begin position="1"/>
        <end position="187"/>
    </location>
</feature>